<dbReference type="SUPFAM" id="SSF53659">
    <property type="entry name" value="Isocitrate/Isopropylmalate dehydrogenase-like"/>
    <property type="match status" value="1"/>
</dbReference>
<dbReference type="GO" id="GO:0004473">
    <property type="term" value="F:malate dehydrogenase (decarboxylating) (NADP+) activity"/>
    <property type="evidence" value="ECO:0007669"/>
    <property type="project" value="UniProtKB-EC"/>
</dbReference>
<organism evidence="4">
    <name type="scientific">bioreactor metagenome</name>
    <dbReference type="NCBI Taxonomy" id="1076179"/>
    <lineage>
        <taxon>unclassified sequences</taxon>
        <taxon>metagenomes</taxon>
        <taxon>ecological metagenomes</taxon>
    </lineage>
</organism>
<reference evidence="4" key="1">
    <citation type="submission" date="2019-08" db="EMBL/GenBank/DDBJ databases">
        <authorList>
            <person name="Kucharzyk K."/>
            <person name="Murdoch R.W."/>
            <person name="Higgins S."/>
            <person name="Loffler F."/>
        </authorList>
    </citation>
    <scope>NUCLEOTIDE SEQUENCE</scope>
</reference>
<keyword evidence="2" id="KW-0012">Acyltransferase</keyword>
<feature type="domain" description="Phosphate acetyl/butaryl transferase" evidence="3">
    <location>
        <begin position="1"/>
        <end position="152"/>
    </location>
</feature>
<dbReference type="InterPro" id="IPR042112">
    <property type="entry name" value="P_AcTrfase_dom2"/>
</dbReference>
<dbReference type="Gene3D" id="3.40.50.10750">
    <property type="entry name" value="Isocitrate/Isopropylmalate dehydrogenase-like"/>
    <property type="match status" value="1"/>
</dbReference>
<gene>
    <name evidence="4" type="primary">maeB_16</name>
    <name evidence="4" type="ORF">SDC9_199826</name>
</gene>
<dbReference type="Gene3D" id="3.40.50.10950">
    <property type="match status" value="1"/>
</dbReference>
<dbReference type="InterPro" id="IPR042113">
    <property type="entry name" value="P_AcTrfase_dom1"/>
</dbReference>
<evidence type="ECO:0000313" key="4">
    <source>
        <dbReference type="EMBL" id="MPN52172.1"/>
    </source>
</evidence>
<keyword evidence="1" id="KW-0808">Transferase</keyword>
<proteinExistence type="predicted"/>
<dbReference type="InterPro" id="IPR050500">
    <property type="entry name" value="Phos_Acetyltrans/Butyryltrans"/>
</dbReference>
<dbReference type="EC" id="1.1.1.40" evidence="4"/>
<dbReference type="PANTHER" id="PTHR43356:SF3">
    <property type="entry name" value="PHOSPHATE ACETYLTRANSFERASE"/>
    <property type="match status" value="1"/>
</dbReference>
<accession>A0A645IMV0</accession>
<evidence type="ECO:0000256" key="2">
    <source>
        <dbReference type="ARBA" id="ARBA00023315"/>
    </source>
</evidence>
<dbReference type="Pfam" id="PF01515">
    <property type="entry name" value="PTA_PTB"/>
    <property type="match status" value="1"/>
</dbReference>
<protein>
    <submittedName>
        <fullName evidence="4">NADP-dependent malic enzyme</fullName>
        <ecNumber evidence="4">1.1.1.40</ecNumber>
    </submittedName>
</protein>
<evidence type="ECO:0000256" key="1">
    <source>
        <dbReference type="ARBA" id="ARBA00022679"/>
    </source>
</evidence>
<name>A0A645IMV0_9ZZZZ</name>
<dbReference type="GO" id="GO:0016746">
    <property type="term" value="F:acyltransferase activity"/>
    <property type="evidence" value="ECO:0007669"/>
    <property type="project" value="UniProtKB-KW"/>
</dbReference>
<dbReference type="PANTHER" id="PTHR43356">
    <property type="entry name" value="PHOSPHATE ACETYLTRANSFERASE"/>
    <property type="match status" value="1"/>
</dbReference>
<keyword evidence="4" id="KW-0560">Oxidoreductase</keyword>
<dbReference type="AlphaFoldDB" id="A0A645IMV0"/>
<comment type="caution">
    <text evidence="4">The sequence shown here is derived from an EMBL/GenBank/DDBJ whole genome shotgun (WGS) entry which is preliminary data.</text>
</comment>
<evidence type="ECO:0000259" key="3">
    <source>
        <dbReference type="Pfam" id="PF01515"/>
    </source>
</evidence>
<sequence length="156" mass="16730">MNYDPSADQLAEMTLLAAEEIRNFGITPKVALLSHSTFGTEDTPTSLKMREVLSHLNQRAPELEVEGEMHGDAALDEQIRLKAFPNSRLKGQANLLVMPTLDAANISFNLLKVAAGDNLTVGPILLGAAKPVNILTPTATVRRIVNMTALTVVDAG</sequence>
<dbReference type="EMBL" id="VSSQ01118020">
    <property type="protein sequence ID" value="MPN52172.1"/>
    <property type="molecule type" value="Genomic_DNA"/>
</dbReference>
<dbReference type="InterPro" id="IPR002505">
    <property type="entry name" value="PTA_PTB"/>
</dbReference>